<dbReference type="InterPro" id="IPR045519">
    <property type="entry name" value="DUF6476"/>
</dbReference>
<evidence type="ECO:0000313" key="2">
    <source>
        <dbReference type="EMBL" id="GLQ34663.1"/>
    </source>
</evidence>
<dbReference type="RefSeq" id="WP_284376562.1">
    <property type="nucleotide sequence ID" value="NZ_BSNN01000002.1"/>
</dbReference>
<dbReference type="Proteomes" id="UP001156694">
    <property type="component" value="Unassembled WGS sequence"/>
</dbReference>
<accession>A0ABQ5VU74</accession>
<proteinExistence type="predicted"/>
<evidence type="ECO:0000313" key="3">
    <source>
        <dbReference type="Proteomes" id="UP001156694"/>
    </source>
</evidence>
<keyword evidence="1" id="KW-0812">Transmembrane</keyword>
<organism evidence="2 3">
    <name type="scientific">Amylibacter marinus</name>
    <dbReference type="NCBI Taxonomy" id="1475483"/>
    <lineage>
        <taxon>Bacteria</taxon>
        <taxon>Pseudomonadati</taxon>
        <taxon>Pseudomonadota</taxon>
        <taxon>Alphaproteobacteria</taxon>
        <taxon>Rhodobacterales</taxon>
        <taxon>Paracoccaceae</taxon>
        <taxon>Amylibacter</taxon>
    </lineage>
</organism>
<evidence type="ECO:0000256" key="1">
    <source>
        <dbReference type="SAM" id="Phobius"/>
    </source>
</evidence>
<comment type="caution">
    <text evidence="2">The sequence shown here is derived from an EMBL/GenBank/DDBJ whole genome shotgun (WGS) entry which is preliminary data.</text>
</comment>
<gene>
    <name evidence="2" type="ORF">GCM10007939_09460</name>
</gene>
<sequence length="101" mass="11355">MNDTLETPVEPANLRFLRRLVTLLLIVMILGFITLIALFVMRFSAETERKPLTSITLPAGVTASAYTRGGDWYAIVTADNQILIYNQSDQSLRQSIQIEPK</sequence>
<dbReference type="EMBL" id="BSNN01000002">
    <property type="protein sequence ID" value="GLQ34663.1"/>
    <property type="molecule type" value="Genomic_DNA"/>
</dbReference>
<keyword evidence="3" id="KW-1185">Reference proteome</keyword>
<feature type="transmembrane region" description="Helical" evidence="1">
    <location>
        <begin position="20"/>
        <end position="41"/>
    </location>
</feature>
<dbReference type="Pfam" id="PF20082">
    <property type="entry name" value="DUF6476"/>
    <property type="match status" value="1"/>
</dbReference>
<keyword evidence="1" id="KW-1133">Transmembrane helix</keyword>
<reference evidence="3" key="1">
    <citation type="journal article" date="2019" name="Int. J. Syst. Evol. Microbiol.">
        <title>The Global Catalogue of Microorganisms (GCM) 10K type strain sequencing project: providing services to taxonomists for standard genome sequencing and annotation.</title>
        <authorList>
            <consortium name="The Broad Institute Genomics Platform"/>
            <consortium name="The Broad Institute Genome Sequencing Center for Infectious Disease"/>
            <person name="Wu L."/>
            <person name="Ma J."/>
        </authorList>
    </citation>
    <scope>NUCLEOTIDE SEQUENCE [LARGE SCALE GENOMIC DNA]</scope>
    <source>
        <strain evidence="3">NBRC 110140</strain>
    </source>
</reference>
<dbReference type="SUPFAM" id="SSF75011">
    <property type="entry name" value="3-carboxy-cis,cis-mucoante lactonizing enzyme"/>
    <property type="match status" value="1"/>
</dbReference>
<name>A0ABQ5VU74_9RHOB</name>
<keyword evidence="1" id="KW-0472">Membrane</keyword>
<protein>
    <submittedName>
        <fullName evidence="2">Uncharacterized protein</fullName>
    </submittedName>
</protein>